<sequence length="196" mass="21987">MKSPSELWIGIDELQCEFRDICVVLGHPHLELLLRDALGHPHLDLLLRDVLGHPHLDLLLPDALGHPHLDLLLRDALGHPALELLIPDSMVICTWACYTGIECVTVDRCGVPEFLLVRHKEPLSVNRVLTTVRDASPRCGRLAVPMRIYPRYSPSQYNVIIRHQVTSSQLVEKDRFTNSAAIAPVNTTVFACKTDN</sequence>
<keyword evidence="2" id="KW-1185">Reference proteome</keyword>
<accession>A0ABY7F835</accession>
<dbReference type="EMBL" id="CP111022">
    <property type="protein sequence ID" value="WAR18365.1"/>
    <property type="molecule type" value="Genomic_DNA"/>
</dbReference>
<gene>
    <name evidence="1" type="ORF">MAR_000203</name>
</gene>
<organism evidence="1 2">
    <name type="scientific">Mya arenaria</name>
    <name type="common">Soft-shell clam</name>
    <dbReference type="NCBI Taxonomy" id="6604"/>
    <lineage>
        <taxon>Eukaryota</taxon>
        <taxon>Metazoa</taxon>
        <taxon>Spiralia</taxon>
        <taxon>Lophotrochozoa</taxon>
        <taxon>Mollusca</taxon>
        <taxon>Bivalvia</taxon>
        <taxon>Autobranchia</taxon>
        <taxon>Heteroconchia</taxon>
        <taxon>Euheterodonta</taxon>
        <taxon>Imparidentia</taxon>
        <taxon>Neoheterodontei</taxon>
        <taxon>Myida</taxon>
        <taxon>Myoidea</taxon>
        <taxon>Myidae</taxon>
        <taxon>Mya</taxon>
    </lineage>
</organism>
<evidence type="ECO:0000313" key="2">
    <source>
        <dbReference type="Proteomes" id="UP001164746"/>
    </source>
</evidence>
<dbReference type="Proteomes" id="UP001164746">
    <property type="component" value="Chromosome 11"/>
</dbReference>
<protein>
    <submittedName>
        <fullName evidence="1">Uncharacterized protein</fullName>
    </submittedName>
</protein>
<proteinExistence type="predicted"/>
<reference evidence="1" key="1">
    <citation type="submission" date="2022-11" db="EMBL/GenBank/DDBJ databases">
        <title>Centuries of genome instability and evolution in soft-shell clam transmissible cancer (bioRxiv).</title>
        <authorList>
            <person name="Hart S.F.M."/>
            <person name="Yonemitsu M.A."/>
            <person name="Giersch R.M."/>
            <person name="Beal B.F."/>
            <person name="Arriagada G."/>
            <person name="Davis B.W."/>
            <person name="Ostrander E.A."/>
            <person name="Goff S.P."/>
            <person name="Metzger M.J."/>
        </authorList>
    </citation>
    <scope>NUCLEOTIDE SEQUENCE</scope>
    <source>
        <strain evidence="1">MELC-2E11</strain>
        <tissue evidence="1">Siphon/mantle</tissue>
    </source>
</reference>
<name>A0ABY7F835_MYAAR</name>
<evidence type="ECO:0000313" key="1">
    <source>
        <dbReference type="EMBL" id="WAR18365.1"/>
    </source>
</evidence>